<gene>
    <name evidence="2" type="ORF">SAY87_020734</name>
</gene>
<proteinExistence type="predicted"/>
<evidence type="ECO:0000256" key="1">
    <source>
        <dbReference type="SAM" id="SignalP"/>
    </source>
</evidence>
<organism evidence="2 3">
    <name type="scientific">Trapa incisa</name>
    <dbReference type="NCBI Taxonomy" id="236973"/>
    <lineage>
        <taxon>Eukaryota</taxon>
        <taxon>Viridiplantae</taxon>
        <taxon>Streptophyta</taxon>
        <taxon>Embryophyta</taxon>
        <taxon>Tracheophyta</taxon>
        <taxon>Spermatophyta</taxon>
        <taxon>Magnoliopsida</taxon>
        <taxon>eudicotyledons</taxon>
        <taxon>Gunneridae</taxon>
        <taxon>Pentapetalae</taxon>
        <taxon>rosids</taxon>
        <taxon>malvids</taxon>
        <taxon>Myrtales</taxon>
        <taxon>Lythraceae</taxon>
        <taxon>Trapa</taxon>
    </lineage>
</organism>
<feature type="chain" id="PRO_5042956351" evidence="1">
    <location>
        <begin position="30"/>
        <end position="132"/>
    </location>
</feature>
<name>A0AAN7PPP0_9MYRT</name>
<evidence type="ECO:0000313" key="3">
    <source>
        <dbReference type="Proteomes" id="UP001345219"/>
    </source>
</evidence>
<keyword evidence="1" id="KW-0732">Signal</keyword>
<dbReference type="EMBL" id="JAXIOK010000016">
    <property type="protein sequence ID" value="KAK4751936.1"/>
    <property type="molecule type" value="Genomic_DNA"/>
</dbReference>
<reference evidence="2 3" key="1">
    <citation type="journal article" date="2023" name="Hortic Res">
        <title>Pangenome of water caltrop reveals structural variations and asymmetric subgenome divergence after allopolyploidization.</title>
        <authorList>
            <person name="Zhang X."/>
            <person name="Chen Y."/>
            <person name="Wang L."/>
            <person name="Yuan Y."/>
            <person name="Fang M."/>
            <person name="Shi L."/>
            <person name="Lu R."/>
            <person name="Comes H.P."/>
            <person name="Ma Y."/>
            <person name="Chen Y."/>
            <person name="Huang G."/>
            <person name="Zhou Y."/>
            <person name="Zheng Z."/>
            <person name="Qiu Y."/>
        </authorList>
    </citation>
    <scope>NUCLEOTIDE SEQUENCE [LARGE SCALE GENOMIC DNA]</scope>
    <source>
        <tissue evidence="2">Roots</tissue>
    </source>
</reference>
<accession>A0AAN7PPP0</accession>
<sequence>MEGPQKRNGRFSFVHVASILVLLPWSSQASGGPCHGSPSPYIFIFLPLSPSVERLQQLLSNSFIHLKAVAGAEGFGAVLGVIDLSEIIHTNKLSISENNDERCVLSIGVEYWVLSIGVAEKGFPKLYVGVQY</sequence>
<dbReference type="Proteomes" id="UP001345219">
    <property type="component" value="Chromosome 16"/>
</dbReference>
<comment type="caution">
    <text evidence="2">The sequence shown here is derived from an EMBL/GenBank/DDBJ whole genome shotgun (WGS) entry which is preliminary data.</text>
</comment>
<protein>
    <submittedName>
        <fullName evidence="2">Uncharacterized protein</fullName>
    </submittedName>
</protein>
<feature type="signal peptide" evidence="1">
    <location>
        <begin position="1"/>
        <end position="29"/>
    </location>
</feature>
<keyword evidence="3" id="KW-1185">Reference proteome</keyword>
<dbReference type="AlphaFoldDB" id="A0AAN7PPP0"/>
<evidence type="ECO:0000313" key="2">
    <source>
        <dbReference type="EMBL" id="KAK4751936.1"/>
    </source>
</evidence>